<sequence>MRAALRCPDPPGPGCDCAPMRKSNIKKVDPLVCLNGLIGHYICSPRVSVCQVVDLVICRHAIKVIQLWFRLKTSTSPQFHTTGEVPKGYKEKMEVKACIHSRKLFL</sequence>
<accession>A0A6A4TBY7</accession>
<name>A0A6A4TBY7_SCOMX</name>
<dbReference type="Proteomes" id="UP000438429">
    <property type="component" value="Unassembled WGS sequence"/>
</dbReference>
<comment type="caution">
    <text evidence="1">The sequence shown here is derived from an EMBL/GenBank/DDBJ whole genome shotgun (WGS) entry which is preliminary data.</text>
</comment>
<dbReference type="AlphaFoldDB" id="A0A6A4TBY7"/>
<evidence type="ECO:0000313" key="1">
    <source>
        <dbReference type="EMBL" id="KAF0043513.1"/>
    </source>
</evidence>
<dbReference type="EMBL" id="VEVO01000004">
    <property type="protein sequence ID" value="KAF0043513.1"/>
    <property type="molecule type" value="Genomic_DNA"/>
</dbReference>
<evidence type="ECO:0000313" key="2">
    <source>
        <dbReference type="Proteomes" id="UP000438429"/>
    </source>
</evidence>
<gene>
    <name evidence="1" type="ORF">F2P81_004850</name>
</gene>
<proteinExistence type="predicted"/>
<reference evidence="1 2" key="1">
    <citation type="submission" date="2019-06" db="EMBL/GenBank/DDBJ databases">
        <title>Draft genomes of female and male turbot (Scophthalmus maximus).</title>
        <authorList>
            <person name="Xu H."/>
            <person name="Xu X.-W."/>
            <person name="Shao C."/>
            <person name="Chen S."/>
        </authorList>
    </citation>
    <scope>NUCLEOTIDE SEQUENCE [LARGE SCALE GENOMIC DNA]</scope>
    <source>
        <strain evidence="1">Ysfricsl-2016a</strain>
        <tissue evidence="1">Blood</tissue>
    </source>
</reference>
<organism evidence="1 2">
    <name type="scientific">Scophthalmus maximus</name>
    <name type="common">Turbot</name>
    <name type="synonym">Psetta maxima</name>
    <dbReference type="NCBI Taxonomy" id="52904"/>
    <lineage>
        <taxon>Eukaryota</taxon>
        <taxon>Metazoa</taxon>
        <taxon>Chordata</taxon>
        <taxon>Craniata</taxon>
        <taxon>Vertebrata</taxon>
        <taxon>Euteleostomi</taxon>
        <taxon>Actinopterygii</taxon>
        <taxon>Neopterygii</taxon>
        <taxon>Teleostei</taxon>
        <taxon>Neoteleostei</taxon>
        <taxon>Acanthomorphata</taxon>
        <taxon>Carangaria</taxon>
        <taxon>Pleuronectiformes</taxon>
        <taxon>Pleuronectoidei</taxon>
        <taxon>Scophthalmidae</taxon>
        <taxon>Scophthalmus</taxon>
    </lineage>
</organism>
<protein>
    <submittedName>
        <fullName evidence="1">Uncharacterized protein</fullName>
    </submittedName>
</protein>